<dbReference type="VEuPathDB" id="VectorBase:GPAI044240"/>
<dbReference type="AlphaFoldDB" id="A0A1B0AFR1"/>
<evidence type="ECO:0000313" key="3">
    <source>
        <dbReference type="Proteomes" id="UP000092445"/>
    </source>
</evidence>
<evidence type="ECO:0000256" key="1">
    <source>
        <dbReference type="SAM" id="MobiDB-lite"/>
    </source>
</evidence>
<proteinExistence type="predicted"/>
<feature type="region of interest" description="Disordered" evidence="1">
    <location>
        <begin position="189"/>
        <end position="213"/>
    </location>
</feature>
<organism evidence="2 3">
    <name type="scientific">Glossina pallidipes</name>
    <name type="common">Tsetse fly</name>
    <dbReference type="NCBI Taxonomy" id="7398"/>
    <lineage>
        <taxon>Eukaryota</taxon>
        <taxon>Metazoa</taxon>
        <taxon>Ecdysozoa</taxon>
        <taxon>Arthropoda</taxon>
        <taxon>Hexapoda</taxon>
        <taxon>Insecta</taxon>
        <taxon>Pterygota</taxon>
        <taxon>Neoptera</taxon>
        <taxon>Endopterygota</taxon>
        <taxon>Diptera</taxon>
        <taxon>Brachycera</taxon>
        <taxon>Muscomorpha</taxon>
        <taxon>Hippoboscoidea</taxon>
        <taxon>Glossinidae</taxon>
        <taxon>Glossina</taxon>
    </lineage>
</organism>
<reference evidence="3" key="1">
    <citation type="submission" date="2014-03" db="EMBL/GenBank/DDBJ databases">
        <authorList>
            <person name="Aksoy S."/>
            <person name="Warren W."/>
            <person name="Wilson R.K."/>
        </authorList>
    </citation>
    <scope>NUCLEOTIDE SEQUENCE [LARGE SCALE GENOMIC DNA]</scope>
    <source>
        <strain evidence="3">IAEA</strain>
    </source>
</reference>
<reference evidence="2" key="2">
    <citation type="submission" date="2020-05" db="UniProtKB">
        <authorList>
            <consortium name="EnsemblMetazoa"/>
        </authorList>
    </citation>
    <scope>IDENTIFICATION</scope>
    <source>
        <strain evidence="2">IAEA</strain>
    </source>
</reference>
<feature type="region of interest" description="Disordered" evidence="1">
    <location>
        <begin position="154"/>
        <end position="176"/>
    </location>
</feature>
<feature type="compositionally biased region" description="Basic and acidic residues" evidence="1">
    <location>
        <begin position="154"/>
        <end position="175"/>
    </location>
</feature>
<name>A0A1B0AFR1_GLOPL</name>
<dbReference type="EnsemblMetazoa" id="GPAI044240-RA">
    <property type="protein sequence ID" value="GPAI044240-PA"/>
    <property type="gene ID" value="GPAI044240"/>
</dbReference>
<keyword evidence="3" id="KW-1185">Reference proteome</keyword>
<feature type="compositionally biased region" description="Polar residues" evidence="1">
    <location>
        <begin position="194"/>
        <end position="213"/>
    </location>
</feature>
<protein>
    <submittedName>
        <fullName evidence="2">Uncharacterized protein</fullName>
    </submittedName>
</protein>
<dbReference type="STRING" id="7398.A0A1B0AFR1"/>
<evidence type="ECO:0000313" key="2">
    <source>
        <dbReference type="EnsemblMetazoa" id="GPAI044240-PA"/>
    </source>
</evidence>
<feature type="region of interest" description="Disordered" evidence="1">
    <location>
        <begin position="79"/>
        <end position="99"/>
    </location>
</feature>
<accession>A0A1B0AFR1</accession>
<dbReference type="Proteomes" id="UP000092445">
    <property type="component" value="Unassembled WGS sequence"/>
</dbReference>
<sequence length="408" mass="46193">LRIRREHIWGNAKYQSTSVVFTPHQQRSTHAELMELTGTDHTSTPMQPKELLVFSKRLPSPTASPSVSILKRKLHQDTLDDMTSHDSPATKRKRVSFHDPPVSITKEYIRDVEESKTKPKRYLIMDKINTSPSPLEIKYVLRRRSKLDSLMEIEKYPHNTEGNNEKSPTEGKTSTDMHTAVENALDSLRRDGSRNISANSDHNPAAGSNTDNSALDVLGEHHSLTELNLENALKVVTEQCSLENLLITYFNLETSPQLKFTNTVAKFLSDAMITHAKIKSNVLETFSENHSKDFLDHAVQENLSTVVCDRLNLNSVIEYVCAKSQINTDCRNNLLEQLPIVLKHCKNEEERVDHVKNFLGQCQFSDEHILDLISTLMRFRKNKILTDSKQMAMASLVSESAADSSSNL</sequence>